<dbReference type="AlphaFoldDB" id="A0A327W6I1"/>
<keyword evidence="1" id="KW-0732">Signal</keyword>
<accession>A0A327W6I1</accession>
<comment type="caution">
    <text evidence="2">The sequence shown here is derived from an EMBL/GenBank/DDBJ whole genome shotgun (WGS) entry which is preliminary data.</text>
</comment>
<evidence type="ECO:0000256" key="1">
    <source>
        <dbReference type="SAM" id="SignalP"/>
    </source>
</evidence>
<dbReference type="OrthoDB" id="622552at2"/>
<reference evidence="2 3" key="1">
    <citation type="submission" date="2018-06" db="EMBL/GenBank/DDBJ databases">
        <title>Genomic Encyclopedia of Archaeal and Bacterial Type Strains, Phase II (KMG-II): from individual species to whole genera.</title>
        <authorList>
            <person name="Goeker M."/>
        </authorList>
    </citation>
    <scope>NUCLEOTIDE SEQUENCE [LARGE SCALE GENOMIC DNA]</scope>
    <source>
        <strain evidence="2 3">DSM 29821</strain>
    </source>
</reference>
<dbReference type="InterPro" id="IPR037107">
    <property type="entry name" value="Put_OMP_sf"/>
</dbReference>
<dbReference type="Proteomes" id="UP000249819">
    <property type="component" value="Unassembled WGS sequence"/>
</dbReference>
<dbReference type="InterPro" id="IPR018707">
    <property type="entry name" value="LpxR"/>
</dbReference>
<evidence type="ECO:0000313" key="3">
    <source>
        <dbReference type="Proteomes" id="UP000249819"/>
    </source>
</evidence>
<organism evidence="2 3">
    <name type="scientific">Chitinophaga dinghuensis</name>
    <dbReference type="NCBI Taxonomy" id="1539050"/>
    <lineage>
        <taxon>Bacteria</taxon>
        <taxon>Pseudomonadati</taxon>
        <taxon>Bacteroidota</taxon>
        <taxon>Chitinophagia</taxon>
        <taxon>Chitinophagales</taxon>
        <taxon>Chitinophagaceae</taxon>
        <taxon>Chitinophaga</taxon>
    </lineage>
</organism>
<protein>
    <submittedName>
        <fullName evidence="2">Uncharacterized protein DUF2219</fullName>
    </submittedName>
</protein>
<keyword evidence="3" id="KW-1185">Reference proteome</keyword>
<proteinExistence type="predicted"/>
<name>A0A327W6I1_9BACT</name>
<dbReference type="RefSeq" id="WP_111591281.1">
    <property type="nucleotide sequence ID" value="NZ_QLMA01000002.1"/>
</dbReference>
<dbReference type="Gene3D" id="2.40.128.140">
    <property type="entry name" value="Outer membrane protein"/>
    <property type="match status" value="1"/>
</dbReference>
<feature type="signal peptide" evidence="1">
    <location>
        <begin position="1"/>
        <end position="19"/>
    </location>
</feature>
<sequence length="338" mass="38586">MRKWLICFVLWLVGTEAHGQLMQDATSQFKIYEDDDFFNVWGRGTDRAYTSGTGFGYRYMKRKKDTFIDKWLPKAGNDAVNVWEWNAMQMMMTPNDLHNSAYIPTDFYYAAAFFARHELTSYNTVKKYSLHSEVLLGFMGPLAFGKPAQSFAHNLLGDEPPLGWGNQLPNAPLLNYNFTYTRMMWNPNKHLEVMGSFSGQAGTFIDGLGTQTTIRAGWFNPWFGDPDINIGARRIHQVYFFASPNFSVTFYNAILQGGLFRGQSQQFREESALQVTRMNPFIIGMDYGFGFTYRRCSFVYTQKTATAWMSGTGKHSVGNFTFLISLSKRAVPSPSTNK</sequence>
<dbReference type="Pfam" id="PF09982">
    <property type="entry name" value="LpxR"/>
    <property type="match status" value="1"/>
</dbReference>
<feature type="chain" id="PRO_5016355769" evidence="1">
    <location>
        <begin position="20"/>
        <end position="338"/>
    </location>
</feature>
<gene>
    <name evidence="2" type="ORF">CLV59_102335</name>
</gene>
<dbReference type="EMBL" id="QLMA01000002">
    <property type="protein sequence ID" value="RAJ85630.1"/>
    <property type="molecule type" value="Genomic_DNA"/>
</dbReference>
<evidence type="ECO:0000313" key="2">
    <source>
        <dbReference type="EMBL" id="RAJ85630.1"/>
    </source>
</evidence>